<dbReference type="GO" id="GO:0071966">
    <property type="term" value="P:fungal-type cell wall polysaccharide metabolic process"/>
    <property type="evidence" value="ECO:0007669"/>
    <property type="project" value="TreeGrafter"/>
</dbReference>
<dbReference type="EMBL" id="JABCKV010000001">
    <property type="protein sequence ID" value="KAG5648664.1"/>
    <property type="molecule type" value="Genomic_DNA"/>
</dbReference>
<dbReference type="InterPro" id="IPR053183">
    <property type="entry name" value="ASL1"/>
</dbReference>
<dbReference type="GO" id="GO:0009277">
    <property type="term" value="C:fungal-type cell wall"/>
    <property type="evidence" value="ECO:0007669"/>
    <property type="project" value="TreeGrafter"/>
</dbReference>
<dbReference type="InterPro" id="IPR017853">
    <property type="entry name" value="GH"/>
</dbReference>
<evidence type="ECO:0000256" key="1">
    <source>
        <dbReference type="SAM" id="MobiDB-lite"/>
    </source>
</evidence>
<proteinExistence type="predicted"/>
<dbReference type="Gene3D" id="3.20.20.80">
    <property type="entry name" value="Glycosidases"/>
    <property type="match status" value="1"/>
</dbReference>
<organism evidence="4 5">
    <name type="scientific">Asterophora parasitica</name>
    <dbReference type="NCBI Taxonomy" id="117018"/>
    <lineage>
        <taxon>Eukaryota</taxon>
        <taxon>Fungi</taxon>
        <taxon>Dikarya</taxon>
        <taxon>Basidiomycota</taxon>
        <taxon>Agaricomycotina</taxon>
        <taxon>Agaricomycetes</taxon>
        <taxon>Agaricomycetidae</taxon>
        <taxon>Agaricales</taxon>
        <taxon>Tricholomatineae</taxon>
        <taxon>Lyophyllaceae</taxon>
        <taxon>Asterophora</taxon>
    </lineage>
</organism>
<dbReference type="PROSITE" id="PS51257">
    <property type="entry name" value="PROKAR_LIPOPROTEIN"/>
    <property type="match status" value="1"/>
</dbReference>
<reference evidence="4" key="2">
    <citation type="submission" date="2021-10" db="EMBL/GenBank/DDBJ databases">
        <title>Phylogenomics reveals ancestral predisposition of the termite-cultivated fungus Termitomyces towards a domesticated lifestyle.</title>
        <authorList>
            <person name="Auxier B."/>
            <person name="Grum-Grzhimaylo A."/>
            <person name="Cardenas M.E."/>
            <person name="Lodge J.D."/>
            <person name="Laessoe T."/>
            <person name="Pedersen O."/>
            <person name="Smith M.E."/>
            <person name="Kuyper T.W."/>
            <person name="Franco-Molano E.A."/>
            <person name="Baroni T.J."/>
            <person name="Aanen D.K."/>
        </authorList>
    </citation>
    <scope>NUCLEOTIDE SEQUENCE</scope>
    <source>
        <strain evidence="4">AP01</strain>
        <tissue evidence="4">Mycelium</tissue>
    </source>
</reference>
<keyword evidence="2" id="KW-0732">Signal</keyword>
<dbReference type="InterPro" id="IPR024655">
    <property type="entry name" value="Asl1_glyco_hydro_catalytic"/>
</dbReference>
<evidence type="ECO:0000256" key="2">
    <source>
        <dbReference type="SAM" id="SignalP"/>
    </source>
</evidence>
<dbReference type="PANTHER" id="PTHR34154">
    <property type="entry name" value="ALKALI-SENSITIVE LINKAGE PROTEIN 1"/>
    <property type="match status" value="1"/>
</dbReference>
<feature type="compositionally biased region" description="Basic residues" evidence="1">
    <location>
        <begin position="51"/>
        <end position="64"/>
    </location>
</feature>
<evidence type="ECO:0000259" key="3">
    <source>
        <dbReference type="Pfam" id="PF11790"/>
    </source>
</evidence>
<feature type="compositionally biased region" description="Low complexity" evidence="1">
    <location>
        <begin position="81"/>
        <end position="90"/>
    </location>
</feature>
<dbReference type="Pfam" id="PF11790">
    <property type="entry name" value="Glyco_hydro_cc"/>
    <property type="match status" value="1"/>
</dbReference>
<dbReference type="OrthoDB" id="5959761at2759"/>
<dbReference type="AlphaFoldDB" id="A0A9P7GFG5"/>
<evidence type="ECO:0000313" key="5">
    <source>
        <dbReference type="Proteomes" id="UP000775547"/>
    </source>
</evidence>
<keyword evidence="5" id="KW-1185">Reference proteome</keyword>
<feature type="signal peptide" evidence="2">
    <location>
        <begin position="1"/>
        <end position="29"/>
    </location>
</feature>
<feature type="chain" id="PRO_5040449222" description="Asl1-like glycosyl hydrolase catalytic domain-containing protein" evidence="2">
    <location>
        <begin position="30"/>
        <end position="377"/>
    </location>
</feature>
<protein>
    <recommendedName>
        <fullName evidence="3">Asl1-like glycosyl hydrolase catalytic domain-containing protein</fullName>
    </recommendedName>
</protein>
<feature type="region of interest" description="Disordered" evidence="1">
    <location>
        <begin position="43"/>
        <end position="143"/>
    </location>
</feature>
<evidence type="ECO:0000313" key="4">
    <source>
        <dbReference type="EMBL" id="KAG5648664.1"/>
    </source>
</evidence>
<feature type="compositionally biased region" description="Pro residues" evidence="1">
    <location>
        <begin position="91"/>
        <end position="118"/>
    </location>
</feature>
<comment type="caution">
    <text evidence="4">The sequence shown here is derived from an EMBL/GenBank/DDBJ whole genome shotgun (WGS) entry which is preliminary data.</text>
</comment>
<sequence>MAVTKLLNLLAVSSLAILACSYGATPVSALTVDTHQIRRSPLNGHGAIAAAKKKRASTGKRCRPRPTTSANVPPQSPPVAKPTTTAVATTSPPPPPPPQPAPTSTKAPPPAPSPPAPSAPSNNGPTNGGGNNGSNGGPGKVGIAWPINDDKALANFKTSKVSPIYTWSPWIPTKAKELGFEPVPMLWGEKQAAEFKRLVVKGYANTVLGFNEPNQQGQSDMSPQRGAQLWKEYIQPLKAQGYSLISPACTNAPSGKQWLKDFFKACDGCTFDGVALHFYGTDPQVFIDYITDFHNTFNLPIWPTEFACQNFSGSGAQCSRDQVFGFMSKVKNFMDNTSWVAHYFAFGAMYDMNDVNPLNQLLGSNGKPTDLGYLYIN</sequence>
<dbReference type="Proteomes" id="UP000775547">
    <property type="component" value="Unassembled WGS sequence"/>
</dbReference>
<name>A0A9P7GFG5_9AGAR</name>
<gene>
    <name evidence="4" type="ORF">DXG03_000010</name>
</gene>
<dbReference type="SUPFAM" id="SSF51445">
    <property type="entry name" value="(Trans)glycosidases"/>
    <property type="match status" value="1"/>
</dbReference>
<feature type="compositionally biased region" description="Gly residues" evidence="1">
    <location>
        <begin position="126"/>
        <end position="140"/>
    </location>
</feature>
<feature type="domain" description="Asl1-like glycosyl hydrolase catalytic" evidence="3">
    <location>
        <begin position="142"/>
        <end position="375"/>
    </location>
</feature>
<dbReference type="PANTHER" id="PTHR34154:SF3">
    <property type="entry name" value="ALKALI-SENSITIVE LINKAGE PROTEIN 1"/>
    <property type="match status" value="1"/>
</dbReference>
<reference evidence="4" key="1">
    <citation type="submission" date="2020-07" db="EMBL/GenBank/DDBJ databases">
        <authorList>
            <person name="Nieuwenhuis M."/>
            <person name="Van De Peppel L.J.J."/>
        </authorList>
    </citation>
    <scope>NUCLEOTIDE SEQUENCE</scope>
    <source>
        <strain evidence="4">AP01</strain>
        <tissue evidence="4">Mycelium</tissue>
    </source>
</reference>
<accession>A0A9P7GFG5</accession>